<dbReference type="RefSeq" id="WP_152947859.1">
    <property type="nucleotide sequence ID" value="NZ_WHYR01000047.1"/>
</dbReference>
<evidence type="ECO:0000313" key="3">
    <source>
        <dbReference type="Proteomes" id="UP000441717"/>
    </source>
</evidence>
<sequence length="171" mass="19457">MRWLVITIVVIGLSMVMIISGGSYYNVYQEVIDYQQQATAYQEAYQKAVDDWLKSDEAAELREKRAKAVAMALVIADRSHTVTYNDIKIAKQDIDKYIQEKAKEKAVEIIGNAPPSPEISIGEAQKMLQKAYFWVGTGIVIVCLYIVFSIIYWLRIWMLKKHSTENNGVTG</sequence>
<dbReference type="Proteomes" id="UP000441717">
    <property type="component" value="Unassembled WGS sequence"/>
</dbReference>
<evidence type="ECO:0000256" key="1">
    <source>
        <dbReference type="SAM" id="Phobius"/>
    </source>
</evidence>
<proteinExistence type="predicted"/>
<name>A0A6N7IVB3_9FIRM</name>
<protein>
    <submittedName>
        <fullName evidence="2">Uncharacterized protein</fullName>
    </submittedName>
</protein>
<keyword evidence="1" id="KW-1133">Transmembrane helix</keyword>
<organism evidence="2 3">
    <name type="scientific">Desulfofundulus thermobenzoicus</name>
    <dbReference type="NCBI Taxonomy" id="29376"/>
    <lineage>
        <taxon>Bacteria</taxon>
        <taxon>Bacillati</taxon>
        <taxon>Bacillota</taxon>
        <taxon>Clostridia</taxon>
        <taxon>Eubacteriales</taxon>
        <taxon>Peptococcaceae</taxon>
        <taxon>Desulfofundulus</taxon>
    </lineage>
</organism>
<keyword evidence="3" id="KW-1185">Reference proteome</keyword>
<dbReference type="OrthoDB" id="9890103at2"/>
<feature type="transmembrane region" description="Helical" evidence="1">
    <location>
        <begin position="6"/>
        <end position="27"/>
    </location>
</feature>
<evidence type="ECO:0000313" key="2">
    <source>
        <dbReference type="EMBL" id="MQL53387.1"/>
    </source>
</evidence>
<accession>A0A6N7IVB3</accession>
<comment type="caution">
    <text evidence="2">The sequence shown here is derived from an EMBL/GenBank/DDBJ whole genome shotgun (WGS) entry which is preliminary data.</text>
</comment>
<dbReference type="AlphaFoldDB" id="A0A6N7IVB3"/>
<feature type="transmembrane region" description="Helical" evidence="1">
    <location>
        <begin position="131"/>
        <end position="154"/>
    </location>
</feature>
<gene>
    <name evidence="2" type="ORF">GFC01_14190</name>
</gene>
<keyword evidence="1" id="KW-0472">Membrane</keyword>
<dbReference type="EMBL" id="WHYR01000047">
    <property type="protein sequence ID" value="MQL53387.1"/>
    <property type="molecule type" value="Genomic_DNA"/>
</dbReference>
<keyword evidence="1" id="KW-0812">Transmembrane</keyword>
<reference evidence="2 3" key="1">
    <citation type="submission" date="2019-10" db="EMBL/GenBank/DDBJ databases">
        <title>Comparative genomics of sulfur disproportionating microorganisms.</title>
        <authorList>
            <person name="Ward L.M."/>
            <person name="Bertran E."/>
            <person name="Johnston D."/>
        </authorList>
    </citation>
    <scope>NUCLEOTIDE SEQUENCE [LARGE SCALE GENOMIC DNA]</scope>
    <source>
        <strain evidence="2 3">DSM 14055</strain>
    </source>
</reference>